<sequence length="121" mass="13507">MIDHVSIRVSDFEKSKKFYGAILGVLGYKVIREDEGRIGYRDPGNISVWIRKDDFVSMGVHVAFRAPDQAAVDRFYATGLEMGGKDNGKPGARPHRGEQYVAFVLDPDGNNIEITHNPDIN</sequence>
<dbReference type="PROSITE" id="PS51819">
    <property type="entry name" value="VOC"/>
    <property type="match status" value="1"/>
</dbReference>
<evidence type="ECO:0000313" key="2">
    <source>
        <dbReference type="EMBL" id="OGY96644.1"/>
    </source>
</evidence>
<organism evidence="2 3">
    <name type="scientific">Candidatus Liptonbacteria bacterium GWB1_49_6</name>
    <dbReference type="NCBI Taxonomy" id="1798644"/>
    <lineage>
        <taxon>Bacteria</taxon>
        <taxon>Candidatus Liptoniibacteriota</taxon>
    </lineage>
</organism>
<comment type="caution">
    <text evidence="2">The sequence shown here is derived from an EMBL/GenBank/DDBJ whole genome shotgun (WGS) entry which is preliminary data.</text>
</comment>
<proteinExistence type="predicted"/>
<dbReference type="SUPFAM" id="SSF54593">
    <property type="entry name" value="Glyoxalase/Bleomycin resistance protein/Dihydroxybiphenyl dioxygenase"/>
    <property type="match status" value="1"/>
</dbReference>
<dbReference type="Pfam" id="PF00903">
    <property type="entry name" value="Glyoxalase"/>
    <property type="match status" value="1"/>
</dbReference>
<dbReference type="AlphaFoldDB" id="A0A1G2C5I7"/>
<protein>
    <recommendedName>
        <fullName evidence="1">VOC domain-containing protein</fullName>
    </recommendedName>
</protein>
<reference evidence="2 3" key="1">
    <citation type="journal article" date="2016" name="Nat. Commun.">
        <title>Thousands of microbial genomes shed light on interconnected biogeochemical processes in an aquifer system.</title>
        <authorList>
            <person name="Anantharaman K."/>
            <person name="Brown C.T."/>
            <person name="Hug L.A."/>
            <person name="Sharon I."/>
            <person name="Castelle C.J."/>
            <person name="Probst A.J."/>
            <person name="Thomas B.C."/>
            <person name="Singh A."/>
            <person name="Wilkins M.J."/>
            <person name="Karaoz U."/>
            <person name="Brodie E.L."/>
            <person name="Williams K.H."/>
            <person name="Hubbard S.S."/>
            <person name="Banfield J.F."/>
        </authorList>
    </citation>
    <scope>NUCLEOTIDE SEQUENCE [LARGE SCALE GENOMIC DNA]</scope>
</reference>
<name>A0A1G2C5I7_9BACT</name>
<dbReference type="InterPro" id="IPR037523">
    <property type="entry name" value="VOC_core"/>
</dbReference>
<evidence type="ECO:0000259" key="1">
    <source>
        <dbReference type="PROSITE" id="PS51819"/>
    </source>
</evidence>
<dbReference type="STRING" id="1798644.A2122_00410"/>
<gene>
    <name evidence="2" type="ORF">A2122_00410</name>
</gene>
<dbReference type="PANTHER" id="PTHR35006">
    <property type="entry name" value="GLYOXALASE FAMILY PROTEIN (AFU_ORTHOLOGUE AFUA_5G14830)"/>
    <property type="match status" value="1"/>
</dbReference>
<feature type="domain" description="VOC" evidence="1">
    <location>
        <begin position="1"/>
        <end position="117"/>
    </location>
</feature>
<dbReference type="InterPro" id="IPR004360">
    <property type="entry name" value="Glyas_Fos-R_dOase_dom"/>
</dbReference>
<dbReference type="CDD" id="cd07262">
    <property type="entry name" value="VOC_like"/>
    <property type="match status" value="1"/>
</dbReference>
<dbReference type="Proteomes" id="UP000176648">
    <property type="component" value="Unassembled WGS sequence"/>
</dbReference>
<accession>A0A1G2C5I7</accession>
<dbReference type="InterPro" id="IPR029068">
    <property type="entry name" value="Glyas_Bleomycin-R_OHBP_Dase"/>
</dbReference>
<dbReference type="PANTHER" id="PTHR35006:SF2">
    <property type="entry name" value="GLYOXALASE FAMILY PROTEIN (AFU_ORTHOLOGUE AFUA_5G14830)"/>
    <property type="match status" value="1"/>
</dbReference>
<dbReference type="Gene3D" id="3.10.180.10">
    <property type="entry name" value="2,3-Dihydroxybiphenyl 1,2-Dioxygenase, domain 1"/>
    <property type="match status" value="1"/>
</dbReference>
<dbReference type="EMBL" id="MHKU01000026">
    <property type="protein sequence ID" value="OGY96644.1"/>
    <property type="molecule type" value="Genomic_DNA"/>
</dbReference>
<evidence type="ECO:0000313" key="3">
    <source>
        <dbReference type="Proteomes" id="UP000176648"/>
    </source>
</evidence>